<organism evidence="1 2">
    <name type="scientific">Mycena indigotica</name>
    <dbReference type="NCBI Taxonomy" id="2126181"/>
    <lineage>
        <taxon>Eukaryota</taxon>
        <taxon>Fungi</taxon>
        <taxon>Dikarya</taxon>
        <taxon>Basidiomycota</taxon>
        <taxon>Agaricomycotina</taxon>
        <taxon>Agaricomycetes</taxon>
        <taxon>Agaricomycetidae</taxon>
        <taxon>Agaricales</taxon>
        <taxon>Marasmiineae</taxon>
        <taxon>Mycenaceae</taxon>
        <taxon>Mycena</taxon>
    </lineage>
</organism>
<proteinExistence type="predicted"/>
<sequence>MYRLCNAQPDVMRIWMAIQLGIVCTAKAVLTRTIPQLLSDHNSAPIPLLAGELLNRELCAASPISPTSLLHAGSGKSKRSFRDSKNITSRRDRRNHLCGNSSSVDDYCCRAALEKAETAHSSETKVAILFRRAASVEYGHNADALSNASRTSPNYEFSAAKITHGHICASSGPYSGIAEPGDVSAYKSCIH</sequence>
<evidence type="ECO:0000313" key="1">
    <source>
        <dbReference type="EMBL" id="KAF7292977.1"/>
    </source>
</evidence>
<accession>A0A8H6S708</accession>
<protein>
    <submittedName>
        <fullName evidence="1">Uncharacterized protein</fullName>
    </submittedName>
</protein>
<keyword evidence="2" id="KW-1185">Reference proteome</keyword>
<reference evidence="1" key="1">
    <citation type="submission" date="2020-05" db="EMBL/GenBank/DDBJ databases">
        <title>Mycena genomes resolve the evolution of fungal bioluminescence.</title>
        <authorList>
            <person name="Tsai I.J."/>
        </authorList>
    </citation>
    <scope>NUCLEOTIDE SEQUENCE</scope>
    <source>
        <strain evidence="1">171206Taipei</strain>
    </source>
</reference>
<gene>
    <name evidence="1" type="ORF">MIND_01197000</name>
</gene>
<dbReference type="AlphaFoldDB" id="A0A8H6S708"/>
<name>A0A8H6S708_9AGAR</name>
<dbReference type="GeneID" id="59350995"/>
<dbReference type="Proteomes" id="UP000636479">
    <property type="component" value="Unassembled WGS sequence"/>
</dbReference>
<evidence type="ECO:0000313" key="2">
    <source>
        <dbReference type="Proteomes" id="UP000636479"/>
    </source>
</evidence>
<dbReference type="RefSeq" id="XP_037215405.1">
    <property type="nucleotide sequence ID" value="XM_037368479.1"/>
</dbReference>
<comment type="caution">
    <text evidence="1">The sequence shown here is derived from an EMBL/GenBank/DDBJ whole genome shotgun (WGS) entry which is preliminary data.</text>
</comment>
<dbReference type="EMBL" id="JACAZF010000011">
    <property type="protein sequence ID" value="KAF7292977.1"/>
    <property type="molecule type" value="Genomic_DNA"/>
</dbReference>